<protein>
    <recommendedName>
        <fullName evidence="6">FAD-binding domain-containing protein</fullName>
    </recommendedName>
</protein>
<dbReference type="InterPro" id="IPR002938">
    <property type="entry name" value="FAD-bd"/>
</dbReference>
<keyword evidence="3" id="KW-0274">FAD</keyword>
<comment type="similarity">
    <text evidence="1">Belongs to the paxM FAD-dependent monooxygenase family.</text>
</comment>
<dbReference type="SUPFAM" id="SSF51905">
    <property type="entry name" value="FAD/NAD(P)-binding domain"/>
    <property type="match status" value="1"/>
</dbReference>
<comment type="caution">
    <text evidence="7">The sequence shown here is derived from an EMBL/GenBank/DDBJ whole genome shotgun (WGS) entry which is preliminary data.</text>
</comment>
<dbReference type="InterPro" id="IPR050562">
    <property type="entry name" value="FAD_mOase_fung"/>
</dbReference>
<dbReference type="Pfam" id="PF01494">
    <property type="entry name" value="FAD_binding_3"/>
    <property type="match status" value="1"/>
</dbReference>
<evidence type="ECO:0000256" key="2">
    <source>
        <dbReference type="ARBA" id="ARBA00022630"/>
    </source>
</evidence>
<dbReference type="EMBL" id="JAABOA010003670">
    <property type="protein sequence ID" value="KAF9578421.1"/>
    <property type="molecule type" value="Genomic_DNA"/>
</dbReference>
<reference evidence="7" key="1">
    <citation type="journal article" date="2020" name="Fungal Divers.">
        <title>Resolving the Mortierellaceae phylogeny through synthesis of multi-gene phylogenetics and phylogenomics.</title>
        <authorList>
            <person name="Vandepol N."/>
            <person name="Liber J."/>
            <person name="Desiro A."/>
            <person name="Na H."/>
            <person name="Kennedy M."/>
            <person name="Barry K."/>
            <person name="Grigoriev I.V."/>
            <person name="Miller A.N."/>
            <person name="O'Donnell K."/>
            <person name="Stajich J.E."/>
            <person name="Bonito G."/>
        </authorList>
    </citation>
    <scope>NUCLEOTIDE SEQUENCE</scope>
    <source>
        <strain evidence="7">KOD1015</strain>
    </source>
</reference>
<evidence type="ECO:0000256" key="1">
    <source>
        <dbReference type="ARBA" id="ARBA00007992"/>
    </source>
</evidence>
<dbReference type="InterPro" id="IPR036188">
    <property type="entry name" value="FAD/NAD-bd_sf"/>
</dbReference>
<dbReference type="PANTHER" id="PTHR47356">
    <property type="entry name" value="FAD-DEPENDENT MONOOXYGENASE ASQG-RELATED"/>
    <property type="match status" value="1"/>
</dbReference>
<keyword evidence="8" id="KW-1185">Reference proteome</keyword>
<evidence type="ECO:0000256" key="5">
    <source>
        <dbReference type="SAM" id="MobiDB-lite"/>
    </source>
</evidence>
<feature type="domain" description="FAD-binding" evidence="6">
    <location>
        <begin position="1"/>
        <end position="168"/>
    </location>
</feature>
<gene>
    <name evidence="7" type="ORF">BGW38_005779</name>
</gene>
<dbReference type="Gene3D" id="3.50.50.60">
    <property type="entry name" value="FAD/NAD(P)-binding domain"/>
    <property type="match status" value="1"/>
</dbReference>
<dbReference type="PANTHER" id="PTHR47356:SF2">
    <property type="entry name" value="FAD-BINDING DOMAIN-CONTAINING PROTEIN-RELATED"/>
    <property type="match status" value="1"/>
</dbReference>
<evidence type="ECO:0000256" key="3">
    <source>
        <dbReference type="ARBA" id="ARBA00022827"/>
    </source>
</evidence>
<dbReference type="AlphaFoldDB" id="A0A9P6FPG9"/>
<dbReference type="OrthoDB" id="655030at2759"/>
<evidence type="ECO:0000256" key="4">
    <source>
        <dbReference type="ARBA" id="ARBA00023002"/>
    </source>
</evidence>
<name>A0A9P6FPG9_9FUNG</name>
<accession>A0A9P6FPG9</accession>
<dbReference type="GO" id="GO:0071949">
    <property type="term" value="F:FAD binding"/>
    <property type="evidence" value="ECO:0007669"/>
    <property type="project" value="InterPro"/>
</dbReference>
<sequence>MLAILLERAKIQFSLLERSATPRLLGSAMALGPGVLPLFSQLGLLQEIQEHSRPVTRGMVWSEKLVPIMDLDHTTTGKRYGYLTRVIARPKLYQILMTQVPSERVFMGKKVTAFSQHSEASVLNKPGFQPGVTVICEDGDEFRGDLLVGADGAYSAIRQLLYQQIELKYGVQSDRETMAAGLGTEDLLKSETNTTGPTLPTPPPTLNGQSEGASPWHRPWQQSTADLSHFWRRTRNNCPSLQHVLLDRHCPDSTKRRFVLFKEQKSAKWGA</sequence>
<dbReference type="GO" id="GO:0004497">
    <property type="term" value="F:monooxygenase activity"/>
    <property type="evidence" value="ECO:0007669"/>
    <property type="project" value="InterPro"/>
</dbReference>
<organism evidence="7 8">
    <name type="scientific">Lunasporangiospora selenospora</name>
    <dbReference type="NCBI Taxonomy" id="979761"/>
    <lineage>
        <taxon>Eukaryota</taxon>
        <taxon>Fungi</taxon>
        <taxon>Fungi incertae sedis</taxon>
        <taxon>Mucoromycota</taxon>
        <taxon>Mortierellomycotina</taxon>
        <taxon>Mortierellomycetes</taxon>
        <taxon>Mortierellales</taxon>
        <taxon>Mortierellaceae</taxon>
        <taxon>Lunasporangiospora</taxon>
    </lineage>
</organism>
<dbReference type="Proteomes" id="UP000780801">
    <property type="component" value="Unassembled WGS sequence"/>
</dbReference>
<evidence type="ECO:0000313" key="8">
    <source>
        <dbReference type="Proteomes" id="UP000780801"/>
    </source>
</evidence>
<evidence type="ECO:0000313" key="7">
    <source>
        <dbReference type="EMBL" id="KAF9578421.1"/>
    </source>
</evidence>
<keyword evidence="4" id="KW-0560">Oxidoreductase</keyword>
<feature type="region of interest" description="Disordered" evidence="5">
    <location>
        <begin position="188"/>
        <end position="219"/>
    </location>
</feature>
<keyword evidence="2" id="KW-0285">Flavoprotein</keyword>
<evidence type="ECO:0000259" key="6">
    <source>
        <dbReference type="Pfam" id="PF01494"/>
    </source>
</evidence>
<proteinExistence type="inferred from homology"/>